<evidence type="ECO:0008006" key="3">
    <source>
        <dbReference type="Google" id="ProtNLM"/>
    </source>
</evidence>
<name>A0A9W7GJ42_9STRA</name>
<organism evidence="1 2">
    <name type="scientific">Triparma columacea</name>
    <dbReference type="NCBI Taxonomy" id="722753"/>
    <lineage>
        <taxon>Eukaryota</taxon>
        <taxon>Sar</taxon>
        <taxon>Stramenopiles</taxon>
        <taxon>Ochrophyta</taxon>
        <taxon>Bolidophyceae</taxon>
        <taxon>Parmales</taxon>
        <taxon>Triparmaceae</taxon>
        <taxon>Triparma</taxon>
    </lineage>
</organism>
<comment type="caution">
    <text evidence="1">The sequence shown here is derived from an EMBL/GenBank/DDBJ whole genome shotgun (WGS) entry which is preliminary data.</text>
</comment>
<evidence type="ECO:0000313" key="2">
    <source>
        <dbReference type="Proteomes" id="UP001165065"/>
    </source>
</evidence>
<dbReference type="Proteomes" id="UP001165065">
    <property type="component" value="Unassembled WGS sequence"/>
</dbReference>
<dbReference type="OrthoDB" id="19138at2759"/>
<evidence type="ECO:0000313" key="1">
    <source>
        <dbReference type="EMBL" id="GMI44820.1"/>
    </source>
</evidence>
<sequence length="470" mass="49252">MAHYGGGAFKAESVMDVFMTGCSFIENGESSDSLLGAAIYMKSSRNLQLNRVQFIENRAYIGGAVYVESLNNAVFDRIHISSNRADYTAGLYVKSCSDVRGGRFFFSTAPGREQFNREDESFDEDDNMYKSVQMKRSTDWSTVALTLEDAEDVFSGIYTESSTLRVTNPFCAETDGDYVVLAVKSSNFQLGYENSASECDSLRVDSEYMPDDLSPPDCTATTTSTDDGTGDGAFYCINGGTIGGVAGSCTCTSCNAGYGGTSCETPVDCVASTTASSDGSDGVFYCINGGTIGGVAGSCTCTSCNAGYGGASCSADLTPSTMAELHNVINNHDCAACNVGSNLMLSGEIATLAVLDYSCSDSFGVTTCSQLENMLGLSNLAGGLHCETDRGGCVLDGLHARRGMYITGVDPTSGAPFTVRGLTVYRGQSTMGGGIELTGGAKVELVLCRFLSCLATQANRGGGAIFMTSR</sequence>
<accession>A0A9W7GJ42</accession>
<protein>
    <recommendedName>
        <fullName evidence="3">EGF-like domain-containing protein</fullName>
    </recommendedName>
</protein>
<reference evidence="2" key="1">
    <citation type="journal article" date="2023" name="Commun. Biol.">
        <title>Genome analysis of Parmales, the sister group of diatoms, reveals the evolutionary specialization of diatoms from phago-mixotrophs to photoautotrophs.</title>
        <authorList>
            <person name="Ban H."/>
            <person name="Sato S."/>
            <person name="Yoshikawa S."/>
            <person name="Yamada K."/>
            <person name="Nakamura Y."/>
            <person name="Ichinomiya M."/>
            <person name="Sato N."/>
            <person name="Blanc-Mathieu R."/>
            <person name="Endo H."/>
            <person name="Kuwata A."/>
            <person name="Ogata H."/>
        </authorList>
    </citation>
    <scope>NUCLEOTIDE SEQUENCE [LARGE SCALE GENOMIC DNA]</scope>
</reference>
<proteinExistence type="predicted"/>
<dbReference type="AlphaFoldDB" id="A0A9W7GJ42"/>
<dbReference type="EMBL" id="BRYA01001498">
    <property type="protein sequence ID" value="GMI44820.1"/>
    <property type="molecule type" value="Genomic_DNA"/>
</dbReference>
<keyword evidence="2" id="KW-1185">Reference proteome</keyword>
<gene>
    <name evidence="1" type="ORF">TrCOL_g4311</name>
</gene>